<feature type="compositionally biased region" description="Polar residues" evidence="3">
    <location>
        <begin position="118"/>
        <end position="144"/>
    </location>
</feature>
<dbReference type="GO" id="GO:0005737">
    <property type="term" value="C:cytoplasm"/>
    <property type="evidence" value="ECO:0007669"/>
    <property type="project" value="EnsemblPlants"/>
</dbReference>
<dbReference type="InterPro" id="IPR036390">
    <property type="entry name" value="WH_DNA-bd_sf"/>
</dbReference>
<feature type="compositionally biased region" description="Polar residues" evidence="3">
    <location>
        <begin position="69"/>
        <end position="78"/>
    </location>
</feature>
<dbReference type="Gramene" id="rna-AYBTSS11_LOCUS10767">
    <property type="protein sequence ID" value="CAJ1942301.1"/>
    <property type="gene ID" value="gene-AYBTSS11_LOCUS10767"/>
</dbReference>
<dbReference type="GO" id="GO:0009737">
    <property type="term" value="P:response to abscisic acid"/>
    <property type="evidence" value="ECO:0007669"/>
    <property type="project" value="EnsemblPlants"/>
</dbReference>
<dbReference type="AlphaFoldDB" id="A0AA86VXQ1"/>
<evidence type="ECO:0000313" key="6">
    <source>
        <dbReference type="Proteomes" id="UP001189624"/>
    </source>
</evidence>
<dbReference type="PANTHER" id="PTHR22792">
    <property type="entry name" value="LUPUS LA PROTEIN-RELATED"/>
    <property type="match status" value="1"/>
</dbReference>
<evidence type="ECO:0000313" key="5">
    <source>
        <dbReference type="EMBL" id="CAJ1942301.1"/>
    </source>
</evidence>
<dbReference type="GO" id="GO:0003729">
    <property type="term" value="F:mRNA binding"/>
    <property type="evidence" value="ECO:0007669"/>
    <property type="project" value="EnsemblPlants"/>
</dbReference>
<reference evidence="5" key="1">
    <citation type="submission" date="2023-10" db="EMBL/GenBank/DDBJ databases">
        <authorList>
            <person name="Domelevo Entfellner J.-B."/>
        </authorList>
    </citation>
    <scope>NUCLEOTIDE SEQUENCE</scope>
</reference>
<keyword evidence="1 2" id="KW-0694">RNA-binding</keyword>
<name>A0AA86VXQ1_9FABA</name>
<dbReference type="GO" id="GO:0009753">
    <property type="term" value="P:response to jasmonic acid"/>
    <property type="evidence" value="ECO:0007669"/>
    <property type="project" value="EnsemblPlants"/>
</dbReference>
<dbReference type="InterPro" id="IPR036388">
    <property type="entry name" value="WH-like_DNA-bd_sf"/>
</dbReference>
<protein>
    <recommendedName>
        <fullName evidence="4">HTH La-type RNA-binding domain-containing protein</fullName>
    </recommendedName>
</protein>
<proteinExistence type="predicted"/>
<dbReference type="PANTHER" id="PTHR22792:SF132">
    <property type="entry name" value="LA-RELATED PROTEIN 1"/>
    <property type="match status" value="1"/>
</dbReference>
<dbReference type="SUPFAM" id="SSF46785">
    <property type="entry name" value="Winged helix' DNA-binding domain"/>
    <property type="match status" value="1"/>
</dbReference>
<feature type="region of interest" description="Disordered" evidence="3">
    <location>
        <begin position="48"/>
        <end position="249"/>
    </location>
</feature>
<dbReference type="InterPro" id="IPR006630">
    <property type="entry name" value="La_HTH"/>
</dbReference>
<dbReference type="Proteomes" id="UP001189624">
    <property type="component" value="Chromosome 3"/>
</dbReference>
<sequence>MATSGASPNHSPKPGVSSPWSQIVAAAVSPSSPPLPVVDSALVNSALVEDSDNGGGNNVNTGKRPAWNKPSNGASSSVMGAESWPALSESARASAKSPSPSESTKNPMDVMSMPPLQGSGSVVSSPQRQVRDNASANNTVQTHQKSFKRGNFNQSSNGGHLPPQVSGPQGPMTPAGSHNYNSSLKEHQPRAGFVSNDHPQQRNSFRHRNGGGPHQRGDSHHHNFGGRRDHDRGNQDWSNHRNFNGRDNYMSPRFVPRFIRPPPPPNLPQLYPPPPPMRPYGSIGYPELPPQMVYVPHPPLESMRGVPFVSPIPPNAMFFQPPDNPLHTKIVNQIDYYFSNDNLVKDIYLRRNMDDQGWVPINLIAGFKKVKYLTENIQIVIDAVRTSSVVEIQGDKIRRRNDWRRWVMPPAQLPNSRGSQTIGQLAEQVQNITLETTNNDDAGVLDVSQNRPFGELNSQYLLSTGESTGQVGIQVSDHSISARN</sequence>
<evidence type="ECO:0000256" key="3">
    <source>
        <dbReference type="SAM" id="MobiDB-lite"/>
    </source>
</evidence>
<evidence type="ECO:0000259" key="4">
    <source>
        <dbReference type="PROSITE" id="PS50961"/>
    </source>
</evidence>
<dbReference type="SMART" id="SM00715">
    <property type="entry name" value="LA"/>
    <property type="match status" value="1"/>
</dbReference>
<dbReference type="EMBL" id="OY731400">
    <property type="protein sequence ID" value="CAJ1942301.1"/>
    <property type="molecule type" value="Genomic_DNA"/>
</dbReference>
<organism evidence="5 6">
    <name type="scientific">Sphenostylis stenocarpa</name>
    <dbReference type="NCBI Taxonomy" id="92480"/>
    <lineage>
        <taxon>Eukaryota</taxon>
        <taxon>Viridiplantae</taxon>
        <taxon>Streptophyta</taxon>
        <taxon>Embryophyta</taxon>
        <taxon>Tracheophyta</taxon>
        <taxon>Spermatophyta</taxon>
        <taxon>Magnoliopsida</taxon>
        <taxon>eudicotyledons</taxon>
        <taxon>Gunneridae</taxon>
        <taxon>Pentapetalae</taxon>
        <taxon>rosids</taxon>
        <taxon>fabids</taxon>
        <taxon>Fabales</taxon>
        <taxon>Fabaceae</taxon>
        <taxon>Papilionoideae</taxon>
        <taxon>50 kb inversion clade</taxon>
        <taxon>NPAAA clade</taxon>
        <taxon>indigoferoid/millettioid clade</taxon>
        <taxon>Phaseoleae</taxon>
        <taxon>Sphenostylis</taxon>
    </lineage>
</organism>
<dbReference type="CDD" id="cd07323">
    <property type="entry name" value="LAM"/>
    <property type="match status" value="1"/>
</dbReference>
<keyword evidence="6" id="KW-1185">Reference proteome</keyword>
<dbReference type="PROSITE" id="PS50961">
    <property type="entry name" value="HTH_LA"/>
    <property type="match status" value="1"/>
</dbReference>
<gene>
    <name evidence="5" type="ORF">AYBTSS11_LOCUS10767</name>
</gene>
<dbReference type="GO" id="GO:0010150">
    <property type="term" value="P:leaf senescence"/>
    <property type="evidence" value="ECO:0007669"/>
    <property type="project" value="EnsemblPlants"/>
</dbReference>
<dbReference type="GO" id="GO:0009751">
    <property type="term" value="P:response to salicylic acid"/>
    <property type="evidence" value="ECO:0007669"/>
    <property type="project" value="EnsemblPlants"/>
</dbReference>
<feature type="compositionally biased region" description="Basic and acidic residues" evidence="3">
    <location>
        <begin position="215"/>
        <end position="234"/>
    </location>
</feature>
<dbReference type="FunFam" id="1.10.10.10:FF:000131">
    <property type="entry name" value="la-related protein 1B isoform X2"/>
    <property type="match status" value="1"/>
</dbReference>
<accession>A0AA86VXQ1</accession>
<dbReference type="Pfam" id="PF05383">
    <property type="entry name" value="La"/>
    <property type="match status" value="1"/>
</dbReference>
<evidence type="ECO:0000256" key="1">
    <source>
        <dbReference type="ARBA" id="ARBA00022884"/>
    </source>
</evidence>
<evidence type="ECO:0000256" key="2">
    <source>
        <dbReference type="PROSITE-ProRule" id="PRU00332"/>
    </source>
</evidence>
<dbReference type="Gene3D" id="1.10.10.10">
    <property type="entry name" value="Winged helix-like DNA-binding domain superfamily/Winged helix DNA-binding domain"/>
    <property type="match status" value="1"/>
</dbReference>
<feature type="domain" description="HTH La-type RNA-binding" evidence="4">
    <location>
        <begin position="320"/>
        <end position="409"/>
    </location>
</feature>
<dbReference type="InterPro" id="IPR045180">
    <property type="entry name" value="La_dom_prot"/>
</dbReference>
<feature type="compositionally biased region" description="Low complexity" evidence="3">
    <location>
        <begin position="88"/>
        <end position="103"/>
    </location>
</feature>